<evidence type="ECO:0000256" key="3">
    <source>
        <dbReference type="ARBA" id="ARBA00023289"/>
    </source>
</evidence>
<keyword evidence="9" id="KW-1185">Reference proteome</keyword>
<gene>
    <name evidence="8" type="ORF">SORBI_3004G108300</name>
</gene>
<keyword evidence="6" id="KW-0472">Membrane</keyword>
<keyword evidence="6" id="KW-0812">Transmembrane</keyword>
<dbReference type="GO" id="GO:0046872">
    <property type="term" value="F:metal ion binding"/>
    <property type="evidence" value="ECO:0007669"/>
    <property type="project" value="UniProtKB-KW"/>
</dbReference>
<comment type="similarity">
    <text evidence="4">Belongs to the HIPP family.</text>
</comment>
<feature type="region of interest" description="Disordered" evidence="5">
    <location>
        <begin position="77"/>
        <end position="98"/>
    </location>
</feature>
<keyword evidence="6" id="KW-1133">Transmembrane helix</keyword>
<organism evidence="8 9">
    <name type="scientific">Sorghum bicolor</name>
    <name type="common">Sorghum</name>
    <name type="synonym">Sorghum vulgare</name>
    <dbReference type="NCBI Taxonomy" id="4558"/>
    <lineage>
        <taxon>Eukaryota</taxon>
        <taxon>Viridiplantae</taxon>
        <taxon>Streptophyta</taxon>
        <taxon>Embryophyta</taxon>
        <taxon>Tracheophyta</taxon>
        <taxon>Spermatophyta</taxon>
        <taxon>Magnoliopsida</taxon>
        <taxon>Liliopsida</taxon>
        <taxon>Poales</taxon>
        <taxon>Poaceae</taxon>
        <taxon>PACMAD clade</taxon>
        <taxon>Panicoideae</taxon>
        <taxon>Andropogonodae</taxon>
        <taxon>Andropogoneae</taxon>
        <taxon>Sorghinae</taxon>
        <taxon>Sorghum</taxon>
    </lineage>
</organism>
<dbReference type="PANTHER" id="PTHR45868">
    <property type="entry name" value="HEAVY METAL-ASSOCIATED ISOPRENYLATED PLANT PROTEIN 33-RELATED"/>
    <property type="match status" value="1"/>
</dbReference>
<dbReference type="STRING" id="4558.A0A1Z5RLT9"/>
<evidence type="ECO:0000256" key="6">
    <source>
        <dbReference type="SAM" id="Phobius"/>
    </source>
</evidence>
<reference evidence="9" key="2">
    <citation type="journal article" date="2018" name="Plant J.">
        <title>The Sorghum bicolor reference genome: improved assembly, gene annotations, a transcriptome atlas, and signatures of genome organization.</title>
        <authorList>
            <person name="McCormick R.F."/>
            <person name="Truong S.K."/>
            <person name="Sreedasyam A."/>
            <person name="Jenkins J."/>
            <person name="Shu S."/>
            <person name="Sims D."/>
            <person name="Kennedy M."/>
            <person name="Amirebrahimi M."/>
            <person name="Weers B.D."/>
            <person name="McKinley B."/>
            <person name="Mattison A."/>
            <person name="Morishige D.T."/>
            <person name="Grimwood J."/>
            <person name="Schmutz J."/>
            <person name="Mullet J.E."/>
        </authorList>
    </citation>
    <scope>NUCLEOTIDE SEQUENCE [LARGE SCALE GENOMIC DNA]</scope>
    <source>
        <strain evidence="9">cv. BTx623</strain>
    </source>
</reference>
<dbReference type="Gene3D" id="3.30.70.100">
    <property type="match status" value="1"/>
</dbReference>
<evidence type="ECO:0000256" key="2">
    <source>
        <dbReference type="ARBA" id="ARBA00022723"/>
    </source>
</evidence>
<evidence type="ECO:0000313" key="8">
    <source>
        <dbReference type="EMBL" id="OQU84703.1"/>
    </source>
</evidence>
<dbReference type="SUPFAM" id="SSF55008">
    <property type="entry name" value="HMA, heavy metal-associated domain"/>
    <property type="match status" value="1"/>
</dbReference>
<dbReference type="OMA" id="VVKVQVC"/>
<dbReference type="InterPro" id="IPR006121">
    <property type="entry name" value="HMA_dom"/>
</dbReference>
<feature type="region of interest" description="Disordered" evidence="5">
    <location>
        <begin position="137"/>
        <end position="235"/>
    </location>
</feature>
<name>A0A1Z5RLT9_SORBI</name>
<evidence type="ECO:0000259" key="7">
    <source>
        <dbReference type="Pfam" id="PF00403"/>
    </source>
</evidence>
<reference evidence="8 9" key="1">
    <citation type="journal article" date="2009" name="Nature">
        <title>The Sorghum bicolor genome and the diversification of grasses.</title>
        <authorList>
            <person name="Paterson A.H."/>
            <person name="Bowers J.E."/>
            <person name="Bruggmann R."/>
            <person name="Dubchak I."/>
            <person name="Grimwood J."/>
            <person name="Gundlach H."/>
            <person name="Haberer G."/>
            <person name="Hellsten U."/>
            <person name="Mitros T."/>
            <person name="Poliakov A."/>
            <person name="Schmutz J."/>
            <person name="Spannagl M."/>
            <person name="Tang H."/>
            <person name="Wang X."/>
            <person name="Wicker T."/>
            <person name="Bharti A.K."/>
            <person name="Chapman J."/>
            <person name="Feltus F.A."/>
            <person name="Gowik U."/>
            <person name="Grigoriev I.V."/>
            <person name="Lyons E."/>
            <person name="Maher C.A."/>
            <person name="Martis M."/>
            <person name="Narechania A."/>
            <person name="Otillar R.P."/>
            <person name="Penning B.W."/>
            <person name="Salamov A.A."/>
            <person name="Wang Y."/>
            <person name="Zhang L."/>
            <person name="Carpita N.C."/>
            <person name="Freeling M."/>
            <person name="Gingle A.R."/>
            <person name="Hash C.T."/>
            <person name="Keller B."/>
            <person name="Klein P."/>
            <person name="Kresovich S."/>
            <person name="McCann M.C."/>
            <person name="Ming R."/>
            <person name="Peterson D.G."/>
            <person name="Mehboob-ur-Rahman"/>
            <person name="Ware D."/>
            <person name="Westhoff P."/>
            <person name="Mayer K.F."/>
            <person name="Messing J."/>
            <person name="Rokhsar D.S."/>
        </authorList>
    </citation>
    <scope>NUCLEOTIDE SEQUENCE [LARGE SCALE GENOMIC DNA]</scope>
    <source>
        <strain evidence="9">cv. BTx623</strain>
    </source>
</reference>
<protein>
    <recommendedName>
        <fullName evidence="7">HMA domain-containing protein</fullName>
    </recommendedName>
</protein>
<dbReference type="InParanoid" id="A0A1Z5RLT9"/>
<dbReference type="AlphaFoldDB" id="A0A1Z5RLT9"/>
<feature type="compositionally biased region" description="Acidic residues" evidence="5">
    <location>
        <begin position="140"/>
        <end position="163"/>
    </location>
</feature>
<keyword evidence="3" id="KW-0636">Prenylation</keyword>
<dbReference type="Proteomes" id="UP000000768">
    <property type="component" value="Chromosome 4"/>
</dbReference>
<keyword evidence="3" id="KW-0449">Lipoprotein</keyword>
<keyword evidence="1" id="KW-0488">Methylation</keyword>
<dbReference type="CDD" id="cd00371">
    <property type="entry name" value="HMA"/>
    <property type="match status" value="1"/>
</dbReference>
<dbReference type="PANTHER" id="PTHR45868:SF93">
    <property type="entry name" value="OS12G0144600 PROTEIN"/>
    <property type="match status" value="1"/>
</dbReference>
<evidence type="ECO:0000256" key="5">
    <source>
        <dbReference type="SAM" id="MobiDB-lite"/>
    </source>
</evidence>
<keyword evidence="2" id="KW-0479">Metal-binding</keyword>
<sequence>MSKEDVVKVQVCEHLLLLYSTTIPFFLFWLPFSSIRWRQLLLVFATLMLRVNIHCDGCEKKVKKTLHKIDGVSSIDAEGGTGEGDGVGHHHQEAQQGRRSCAASSLACPPQLLGGNMPAFTPAVPLKDAKSVKFALPEDNFGDDGSEFDDDFDDDDDYNDDFYDEPKMMMKPMATGGGGKKGGKKGGGGNEIPTQSKGNGQGHNGGAKGGFPGRLRSPGSFVMLPKVRGDQHRHG</sequence>
<feature type="domain" description="HMA" evidence="7">
    <location>
        <begin position="50"/>
        <end position="82"/>
    </location>
</feature>
<dbReference type="ExpressionAtlas" id="A0A1Z5RLT9">
    <property type="expression patterns" value="baseline"/>
</dbReference>
<evidence type="ECO:0000313" key="9">
    <source>
        <dbReference type="Proteomes" id="UP000000768"/>
    </source>
</evidence>
<feature type="compositionally biased region" description="Gly residues" evidence="5">
    <location>
        <begin position="199"/>
        <end position="212"/>
    </location>
</feature>
<feature type="compositionally biased region" description="Gly residues" evidence="5">
    <location>
        <begin position="175"/>
        <end position="190"/>
    </location>
</feature>
<feature type="transmembrane region" description="Helical" evidence="6">
    <location>
        <begin position="12"/>
        <end position="30"/>
    </location>
</feature>
<evidence type="ECO:0000256" key="4">
    <source>
        <dbReference type="ARBA" id="ARBA00024045"/>
    </source>
</evidence>
<dbReference type="InterPro" id="IPR036163">
    <property type="entry name" value="HMA_dom_sf"/>
</dbReference>
<dbReference type="Gramene" id="OQU84703">
    <property type="protein sequence ID" value="OQU84703"/>
    <property type="gene ID" value="SORBI_3004G108300"/>
</dbReference>
<evidence type="ECO:0000256" key="1">
    <source>
        <dbReference type="ARBA" id="ARBA00022481"/>
    </source>
</evidence>
<proteinExistence type="inferred from homology"/>
<dbReference type="Pfam" id="PF00403">
    <property type="entry name" value="HMA"/>
    <property type="match status" value="1"/>
</dbReference>
<accession>A0A1Z5RLT9</accession>
<dbReference type="EMBL" id="CM000763">
    <property type="protein sequence ID" value="OQU84703.1"/>
    <property type="molecule type" value="Genomic_DNA"/>
</dbReference>